<sequence length="203" mass="22661">MKHLVFTLLAALVFSGAASAQRLMVGVRGGVNFADYSFVPTRIGDTRFTPGAVRAGYDVGFVLRLNLSKHLHLQSELNYAFVNYNVLAENSGSRRIALRTERFEIPVQLGFQFGVLRLFGGALFRVTESERSSVPQLLKVRFNNGDVGVMGGLGFNVRKFFIDFRISGYPRSRVWHDFTSEGIAQRVKVPHDIVYGGSLGFFF</sequence>
<name>A0A5B3GAM4_9BACT</name>
<protein>
    <submittedName>
        <fullName evidence="3">PorT family protein</fullName>
    </submittedName>
</protein>
<dbReference type="RefSeq" id="WP_149887188.1">
    <property type="nucleotide sequence ID" value="NZ_CAUATG010000004.1"/>
</dbReference>
<evidence type="ECO:0000313" key="4">
    <source>
        <dbReference type="Proteomes" id="UP000323567"/>
    </source>
</evidence>
<keyword evidence="1" id="KW-0732">Signal</keyword>
<feature type="signal peptide" evidence="1">
    <location>
        <begin position="1"/>
        <end position="20"/>
    </location>
</feature>
<dbReference type="Pfam" id="PF13568">
    <property type="entry name" value="OMP_b-brl_2"/>
    <property type="match status" value="1"/>
</dbReference>
<evidence type="ECO:0000259" key="2">
    <source>
        <dbReference type="Pfam" id="PF13568"/>
    </source>
</evidence>
<organism evidence="3 4">
    <name type="scientific">Alistipes shahii</name>
    <dbReference type="NCBI Taxonomy" id="328814"/>
    <lineage>
        <taxon>Bacteria</taxon>
        <taxon>Pseudomonadati</taxon>
        <taxon>Bacteroidota</taxon>
        <taxon>Bacteroidia</taxon>
        <taxon>Bacteroidales</taxon>
        <taxon>Rikenellaceae</taxon>
        <taxon>Alistipes</taxon>
    </lineage>
</organism>
<feature type="chain" id="PRO_5022683217" evidence="1">
    <location>
        <begin position="21"/>
        <end position="203"/>
    </location>
</feature>
<dbReference type="Proteomes" id="UP000323567">
    <property type="component" value="Unassembled WGS sequence"/>
</dbReference>
<proteinExistence type="predicted"/>
<reference evidence="3 4" key="1">
    <citation type="journal article" date="2019" name="Nat. Med.">
        <title>A library of human gut bacterial isolates paired with longitudinal multiomics data enables mechanistic microbiome research.</title>
        <authorList>
            <person name="Poyet M."/>
            <person name="Groussin M."/>
            <person name="Gibbons S.M."/>
            <person name="Avila-Pacheco J."/>
            <person name="Jiang X."/>
            <person name="Kearney S.M."/>
            <person name="Perrotta A.R."/>
            <person name="Berdy B."/>
            <person name="Zhao S."/>
            <person name="Lieberman T.D."/>
            <person name="Swanson P.K."/>
            <person name="Smith M."/>
            <person name="Roesemann S."/>
            <person name="Alexander J.E."/>
            <person name="Rich S.A."/>
            <person name="Livny J."/>
            <person name="Vlamakis H."/>
            <person name="Clish C."/>
            <person name="Bullock K."/>
            <person name="Deik A."/>
            <person name="Scott J."/>
            <person name="Pierce K.A."/>
            <person name="Xavier R.J."/>
            <person name="Alm E.J."/>
        </authorList>
    </citation>
    <scope>NUCLEOTIDE SEQUENCE [LARGE SCALE GENOMIC DNA]</scope>
    <source>
        <strain evidence="3 4">BIOML-A2</strain>
    </source>
</reference>
<dbReference type="EMBL" id="VVXK01000006">
    <property type="protein sequence ID" value="KAA2370743.1"/>
    <property type="molecule type" value="Genomic_DNA"/>
</dbReference>
<gene>
    <name evidence="3" type="ORF">F2Y13_05820</name>
</gene>
<comment type="caution">
    <text evidence="3">The sequence shown here is derived from an EMBL/GenBank/DDBJ whole genome shotgun (WGS) entry which is preliminary data.</text>
</comment>
<dbReference type="AlphaFoldDB" id="A0A5B3GAM4"/>
<evidence type="ECO:0000256" key="1">
    <source>
        <dbReference type="SAM" id="SignalP"/>
    </source>
</evidence>
<accession>A0A5B3GAM4</accession>
<evidence type="ECO:0000313" key="3">
    <source>
        <dbReference type="EMBL" id="KAA2370743.1"/>
    </source>
</evidence>
<dbReference type="InterPro" id="IPR025665">
    <property type="entry name" value="Beta-barrel_OMP_2"/>
</dbReference>
<feature type="domain" description="Outer membrane protein beta-barrel" evidence="2">
    <location>
        <begin position="21"/>
        <end position="166"/>
    </location>
</feature>